<evidence type="ECO:0000313" key="1">
    <source>
        <dbReference type="EnsemblMetazoa" id="GAUT013952-PA"/>
    </source>
</evidence>
<organism evidence="1 2">
    <name type="scientific">Glossina austeni</name>
    <name type="common">Savannah tsetse fly</name>
    <dbReference type="NCBI Taxonomy" id="7395"/>
    <lineage>
        <taxon>Eukaryota</taxon>
        <taxon>Metazoa</taxon>
        <taxon>Ecdysozoa</taxon>
        <taxon>Arthropoda</taxon>
        <taxon>Hexapoda</taxon>
        <taxon>Insecta</taxon>
        <taxon>Pterygota</taxon>
        <taxon>Neoptera</taxon>
        <taxon>Endopterygota</taxon>
        <taxon>Diptera</taxon>
        <taxon>Brachycera</taxon>
        <taxon>Muscomorpha</taxon>
        <taxon>Hippoboscoidea</taxon>
        <taxon>Glossinidae</taxon>
        <taxon>Glossina</taxon>
    </lineage>
</organism>
<name>A0A1A9USL1_GLOAU</name>
<keyword evidence="2" id="KW-1185">Reference proteome</keyword>
<sequence>MAGHIDTQKGTRIVKQTIGHNNQRIDTKEKLISGDEVEDQAHQKHLHITSSVFDEDSESLSPLTIRVPATPDVGSSFGQYTVTKGTAIDNFNPALPESLWLNAVVTILLHENKSLH</sequence>
<dbReference type="EnsemblMetazoa" id="GAUT013952-RA">
    <property type="protein sequence ID" value="GAUT013952-PA"/>
    <property type="gene ID" value="GAUT013952"/>
</dbReference>
<protein>
    <submittedName>
        <fullName evidence="1">Uncharacterized protein</fullName>
    </submittedName>
</protein>
<accession>A0A1A9USL1</accession>
<evidence type="ECO:0000313" key="2">
    <source>
        <dbReference type="Proteomes" id="UP000078200"/>
    </source>
</evidence>
<dbReference type="AlphaFoldDB" id="A0A1A9USL1"/>
<proteinExistence type="predicted"/>
<dbReference type="VEuPathDB" id="VectorBase:GAUT013952"/>
<dbReference type="Proteomes" id="UP000078200">
    <property type="component" value="Unassembled WGS sequence"/>
</dbReference>
<reference evidence="1" key="1">
    <citation type="submission" date="2020-05" db="UniProtKB">
        <authorList>
            <consortium name="EnsemblMetazoa"/>
        </authorList>
    </citation>
    <scope>IDENTIFICATION</scope>
    <source>
        <strain evidence="1">TTRI</strain>
    </source>
</reference>